<keyword evidence="2" id="KW-0472">Membrane</keyword>
<feature type="region of interest" description="Disordered" evidence="1">
    <location>
        <begin position="1"/>
        <end position="47"/>
    </location>
</feature>
<sequence length="234" mass="26056">MAKRFGMDTGDGTPLKMREPESPEDDRSGAMGGDASGIGPARSRPTTSLSRELIGQYGPHKHVPLGPGEQELVGTIDKSRSRYPYAIVWTPLPLITWLIPFIGHMGICDSEGRVYDFAGPYMINEDGMAFSEPTRYLTLDPSKATRTTWNQGVDIGNMVYSKRMHNLCCDNCHSHAARCLDEMGYLGFSNWNMVILCFWMLFAGRWVSFGKMVQSWAPFCLILGVILVLKYGTA</sequence>
<feature type="transmembrane region" description="Helical" evidence="2">
    <location>
        <begin position="188"/>
        <end position="207"/>
    </location>
</feature>
<dbReference type="AlphaFoldDB" id="A0A7S1G5X6"/>
<feature type="compositionally biased region" description="Basic and acidic residues" evidence="1">
    <location>
        <begin position="16"/>
        <end position="28"/>
    </location>
</feature>
<organism evidence="3">
    <name type="scientific">Bicosoecida sp. CB-2014</name>
    <dbReference type="NCBI Taxonomy" id="1486930"/>
    <lineage>
        <taxon>Eukaryota</taxon>
        <taxon>Sar</taxon>
        <taxon>Stramenopiles</taxon>
        <taxon>Bigyra</taxon>
        <taxon>Opalozoa</taxon>
        <taxon>Bicosoecida</taxon>
    </lineage>
</organism>
<dbReference type="InterPro" id="IPR008496">
    <property type="entry name" value="TMEM222/RTE1"/>
</dbReference>
<evidence type="ECO:0000313" key="3">
    <source>
        <dbReference type="EMBL" id="CAD8913447.1"/>
    </source>
</evidence>
<name>A0A7S1G5X6_9STRA</name>
<reference evidence="3" key="1">
    <citation type="submission" date="2021-01" db="EMBL/GenBank/DDBJ databases">
        <authorList>
            <person name="Corre E."/>
            <person name="Pelletier E."/>
            <person name="Niang G."/>
            <person name="Scheremetjew M."/>
            <person name="Finn R."/>
            <person name="Kale V."/>
            <person name="Holt S."/>
            <person name="Cochrane G."/>
            <person name="Meng A."/>
            <person name="Brown T."/>
            <person name="Cohen L."/>
        </authorList>
    </citation>
    <scope>NUCLEOTIDE SEQUENCE</scope>
    <source>
        <strain evidence="3">Ms1</strain>
    </source>
</reference>
<dbReference type="Pfam" id="PF05608">
    <property type="entry name" value="RTE1"/>
    <property type="match status" value="1"/>
</dbReference>
<proteinExistence type="predicted"/>
<feature type="transmembrane region" description="Helical" evidence="2">
    <location>
        <begin position="213"/>
        <end position="232"/>
    </location>
</feature>
<accession>A0A7S1G5X6</accession>
<keyword evidence="2" id="KW-0812">Transmembrane</keyword>
<dbReference type="PANTHER" id="PTHR20921">
    <property type="entry name" value="TRANSMEMBRANE PROTEIN 222"/>
    <property type="match status" value="1"/>
</dbReference>
<evidence type="ECO:0008006" key="4">
    <source>
        <dbReference type="Google" id="ProtNLM"/>
    </source>
</evidence>
<gene>
    <name evidence="3" type="ORF">BSP0115_LOCUS6699</name>
</gene>
<evidence type="ECO:0000256" key="2">
    <source>
        <dbReference type="SAM" id="Phobius"/>
    </source>
</evidence>
<dbReference type="EMBL" id="HBFS01009757">
    <property type="protein sequence ID" value="CAD8913447.1"/>
    <property type="molecule type" value="Transcribed_RNA"/>
</dbReference>
<keyword evidence="2" id="KW-1133">Transmembrane helix</keyword>
<evidence type="ECO:0000256" key="1">
    <source>
        <dbReference type="SAM" id="MobiDB-lite"/>
    </source>
</evidence>
<protein>
    <recommendedName>
        <fullName evidence="4">Transmembrane protein 222</fullName>
    </recommendedName>
</protein>
<dbReference type="PANTHER" id="PTHR20921:SF0">
    <property type="entry name" value="TRANSMEMBRANE PROTEIN 222"/>
    <property type="match status" value="1"/>
</dbReference>